<name>A0A9Q1H917_HOLLE</name>
<dbReference type="PANTHER" id="PTHR33568:SF3">
    <property type="entry name" value="DNA-DIRECTED DNA POLYMERASE"/>
    <property type="match status" value="1"/>
</dbReference>
<sequence length="140" mass="16091">MIYTSTPGQWDPPTGDYLEELTNEIDPKDGNSFTNFCTGGPKNYAYTLNSGKTVCKVRGITLNYRNSKKVNFNNLHMMVQSISDKQVPPVVIVTDSPKISRDVKRRKVINSKFKKDYRTVYEKELSLTTYELFPFVTDDF</sequence>
<evidence type="ECO:0000313" key="1">
    <source>
        <dbReference type="EMBL" id="KAJ8037514.1"/>
    </source>
</evidence>
<accession>A0A9Q1H917</accession>
<comment type="caution">
    <text evidence="1">The sequence shown here is derived from an EMBL/GenBank/DDBJ whole genome shotgun (WGS) entry which is preliminary data.</text>
</comment>
<dbReference type="AlphaFoldDB" id="A0A9Q1H917"/>
<gene>
    <name evidence="1" type="ORF">HOLleu_18344</name>
</gene>
<dbReference type="OrthoDB" id="6417920at2759"/>
<protein>
    <submittedName>
        <fullName evidence="1">Uncharacterized protein</fullName>
    </submittedName>
</protein>
<organism evidence="1 2">
    <name type="scientific">Holothuria leucospilota</name>
    <name type="common">Black long sea cucumber</name>
    <name type="synonym">Mertensiothuria leucospilota</name>
    <dbReference type="NCBI Taxonomy" id="206669"/>
    <lineage>
        <taxon>Eukaryota</taxon>
        <taxon>Metazoa</taxon>
        <taxon>Echinodermata</taxon>
        <taxon>Eleutherozoa</taxon>
        <taxon>Echinozoa</taxon>
        <taxon>Holothuroidea</taxon>
        <taxon>Aspidochirotacea</taxon>
        <taxon>Aspidochirotida</taxon>
        <taxon>Holothuriidae</taxon>
        <taxon>Holothuria</taxon>
    </lineage>
</organism>
<proteinExistence type="predicted"/>
<dbReference type="PANTHER" id="PTHR33568">
    <property type="entry name" value="DNA POLYMERASE"/>
    <property type="match status" value="1"/>
</dbReference>
<reference evidence="1" key="1">
    <citation type="submission" date="2021-10" db="EMBL/GenBank/DDBJ databases">
        <title>Tropical sea cucumber genome reveals ecological adaptation and Cuvierian tubules defense mechanism.</title>
        <authorList>
            <person name="Chen T."/>
        </authorList>
    </citation>
    <scope>NUCLEOTIDE SEQUENCE</scope>
    <source>
        <strain evidence="1">Nanhai2018</strain>
        <tissue evidence="1">Muscle</tissue>
    </source>
</reference>
<dbReference type="Proteomes" id="UP001152320">
    <property type="component" value="Chromosome 8"/>
</dbReference>
<dbReference type="EMBL" id="JAIZAY010000008">
    <property type="protein sequence ID" value="KAJ8037514.1"/>
    <property type="molecule type" value="Genomic_DNA"/>
</dbReference>
<keyword evidence="2" id="KW-1185">Reference proteome</keyword>
<evidence type="ECO:0000313" key="2">
    <source>
        <dbReference type="Proteomes" id="UP001152320"/>
    </source>
</evidence>